<evidence type="ECO:0000259" key="3">
    <source>
        <dbReference type="Pfam" id="PF07715"/>
    </source>
</evidence>
<dbReference type="EMBL" id="ADEG01000087">
    <property type="protein sequence ID" value="EFA91414.1"/>
    <property type="molecule type" value="Genomic_DNA"/>
</dbReference>
<dbReference type="InterPro" id="IPR037066">
    <property type="entry name" value="Plug_dom_sf"/>
</dbReference>
<keyword evidence="1" id="KW-0998">Cell outer membrane</keyword>
<keyword evidence="5" id="KW-1185">Reference proteome</keyword>
<feature type="chain" id="PRO_5003027606" evidence="2">
    <location>
        <begin position="21"/>
        <end position="1051"/>
    </location>
</feature>
<keyword evidence="1" id="KW-0472">Membrane</keyword>
<dbReference type="SUPFAM" id="SSF56935">
    <property type="entry name" value="Porins"/>
    <property type="match status" value="1"/>
</dbReference>
<dbReference type="SUPFAM" id="SSF49464">
    <property type="entry name" value="Carboxypeptidase regulatory domain-like"/>
    <property type="match status" value="1"/>
</dbReference>
<name>D1W7J9_9BACT</name>
<evidence type="ECO:0000313" key="5">
    <source>
        <dbReference type="Proteomes" id="UP000005283"/>
    </source>
</evidence>
<keyword evidence="1" id="KW-0813">Transport</keyword>
<proteinExistence type="inferred from homology"/>
<dbReference type="NCBIfam" id="TIGR04057">
    <property type="entry name" value="SusC_RagA_signa"/>
    <property type="match status" value="1"/>
</dbReference>
<dbReference type="InterPro" id="IPR008969">
    <property type="entry name" value="CarboxyPept-like_regulatory"/>
</dbReference>
<comment type="caution">
    <text evidence="4">The sequence shown here is derived from an EMBL/GenBank/DDBJ whole genome shotgun (WGS) entry which is preliminary data.</text>
</comment>
<dbReference type="Pfam" id="PF07715">
    <property type="entry name" value="Plug"/>
    <property type="match status" value="1"/>
</dbReference>
<dbReference type="Gene3D" id="2.170.130.10">
    <property type="entry name" value="TonB-dependent receptor, plug domain"/>
    <property type="match status" value="1"/>
</dbReference>
<comment type="subcellular location">
    <subcellularLocation>
        <location evidence="1">Cell outer membrane</location>
        <topology evidence="1">Multi-pass membrane protein</topology>
    </subcellularLocation>
</comment>
<dbReference type="FunFam" id="2.170.130.10:FF:000003">
    <property type="entry name" value="SusC/RagA family TonB-linked outer membrane protein"/>
    <property type="match status" value="1"/>
</dbReference>
<dbReference type="AlphaFoldDB" id="D1W7J9"/>
<keyword evidence="1" id="KW-0812">Transmembrane</keyword>
<dbReference type="STRING" id="679190.HMPREF0650_1894"/>
<feature type="domain" description="TonB-dependent receptor plug" evidence="3">
    <location>
        <begin position="118"/>
        <end position="223"/>
    </location>
</feature>
<organism evidence="4 5">
    <name type="scientific">Hoylesella buccalis ATCC 35310</name>
    <dbReference type="NCBI Taxonomy" id="679190"/>
    <lineage>
        <taxon>Bacteria</taxon>
        <taxon>Pseudomonadati</taxon>
        <taxon>Bacteroidota</taxon>
        <taxon>Bacteroidia</taxon>
        <taxon>Bacteroidales</taxon>
        <taxon>Prevotellaceae</taxon>
        <taxon>Hoylesella</taxon>
    </lineage>
</organism>
<gene>
    <name evidence="4" type="ORF">HMPREF0650_1894</name>
</gene>
<protein>
    <submittedName>
        <fullName evidence="4">TonB-linked outer membrane protein, SusC/RagA family</fullName>
    </submittedName>
</protein>
<dbReference type="Gene3D" id="2.60.40.1120">
    <property type="entry name" value="Carboxypeptidase-like, regulatory domain"/>
    <property type="match status" value="1"/>
</dbReference>
<dbReference type="InterPro" id="IPR018247">
    <property type="entry name" value="EF_Hand_1_Ca_BS"/>
</dbReference>
<evidence type="ECO:0000256" key="2">
    <source>
        <dbReference type="SAM" id="SignalP"/>
    </source>
</evidence>
<reference evidence="4 5" key="1">
    <citation type="submission" date="2009-12" db="EMBL/GenBank/DDBJ databases">
        <title>Genome Sequence of Prevotella buccalis ATCC 35310.</title>
        <authorList>
            <person name="Durkin A.S."/>
            <person name="Madupu R."/>
            <person name="Torralba M."/>
            <person name="Methe B."/>
            <person name="Sutton G."/>
            <person name="Strausberg R.L."/>
            <person name="Nelson K.E."/>
        </authorList>
    </citation>
    <scope>NUCLEOTIDE SEQUENCE [LARGE SCALE GENOMIC DNA]</scope>
    <source>
        <strain evidence="4 5">ATCC 35310</strain>
    </source>
</reference>
<dbReference type="Proteomes" id="UP000005283">
    <property type="component" value="Unassembled WGS sequence"/>
</dbReference>
<comment type="similarity">
    <text evidence="1">Belongs to the TonB-dependent receptor family.</text>
</comment>
<dbReference type="InterPro" id="IPR039426">
    <property type="entry name" value="TonB-dep_rcpt-like"/>
</dbReference>
<accession>D1W7J9</accession>
<evidence type="ECO:0000256" key="1">
    <source>
        <dbReference type="PROSITE-ProRule" id="PRU01360"/>
    </source>
</evidence>
<dbReference type="InterPro" id="IPR012910">
    <property type="entry name" value="Plug_dom"/>
</dbReference>
<dbReference type="eggNOG" id="COG1629">
    <property type="taxonomic scope" value="Bacteria"/>
</dbReference>
<dbReference type="InterPro" id="IPR023996">
    <property type="entry name" value="TonB-dep_OMP_SusC/RagA"/>
</dbReference>
<dbReference type="NCBIfam" id="TIGR04056">
    <property type="entry name" value="OMP_RagA_SusC"/>
    <property type="match status" value="1"/>
</dbReference>
<dbReference type="RefSeq" id="WP_004350240.1">
    <property type="nucleotide sequence ID" value="NZ_ADEG01000087.1"/>
</dbReference>
<dbReference type="Pfam" id="PF13715">
    <property type="entry name" value="CarbopepD_reg_2"/>
    <property type="match status" value="1"/>
</dbReference>
<evidence type="ECO:0000313" key="4">
    <source>
        <dbReference type="EMBL" id="EFA91414.1"/>
    </source>
</evidence>
<dbReference type="PROSITE" id="PS52016">
    <property type="entry name" value="TONB_DEPENDENT_REC_3"/>
    <property type="match status" value="1"/>
</dbReference>
<keyword evidence="1" id="KW-1134">Transmembrane beta strand</keyword>
<sequence>MKKYIILFLLTVLWTTTTYAQDQEIIEVSGTVTDEQHEPLIGVSVTIKGVVGKGAVTDIDGKYTIKVPLYSHLVYSYIGLETQEVFVKEKKIYNVVLKEDKKTVLDEVTVTGTGVQKKITLTGAVTTVDTKDLRTPTASISNSFAGVVPGVFARQTTGQPGDNVSEFWIRGVSTFGAGQSALVLVDGFERNLNDINIEDIETFTVLKDASATAIYGSRGANGVLLFTTKRGRQGNTQVRGKVETSYSTQTVLPKFVNGPTYARMMNEALTTRNEPAAFTDDDIYLFESQLDPEVFPDINWMDMILKKGAPTYRANIDVNGGGNFARYFVSASYVNEGGMYETDKALKDYDTNSNYSRFNYRMNVDMDLSKTTLLKVGVSGSMEKQNKPGADYRWIWRSLMEYNPITTPLKYKNGRWGSSGDEGRNNPWVLVTQSGYNETWKSTVQTTATLEQDFRFITPGLKFIGRYGFDIYTRNGNNHSKSPEGWRAERLRNSAGEIEFRKLVNESLMTSNPYSNGERKEYLEAELHYERAFGDHQTGGVLKYTQDKTINNSEQRWLSGMDRTIAAIERRHQGIAGRFTYGWKYRYYFDFNFGYNGSENFASGHQFGFFPAYSVAWNLGEEPLVKQKLSWVNMFKIRYSYGKVGNDYLSTRFPYQPTFYVYDSKNEKSDDSKAASRADYMYGDVGTSNYYYKGLYYKHLASKEVTWEVATKHDLGLDFYFFSNKVSGTIDYFHEQRDGIYMGRGHLPQSIGVNASEKPSANIGSVVSKGFDGNLAFSHQIGEVDFTLRGNFTYSKSEILEYDEAYSHYPYTQQAGFRVGQARGLIAEGLFKDYEDIRYHANQDGLTKEGLASGEVSKDIAPGDIKYKDVNGDGVIDGNDVVPIGATVKPNLIYGFGFSASWKGLDFNVLFQGVGKSSFFIGGYTVYPFTKGSEGNILTDVIDNYWSLGKNEDTNAKYPRLSYGGNRNNYRRSTYWLRDGSYLRLKNLDIGYTLPKRVVTAMRLNNVRIYLMGTNLLTFSKFNLWDPEMGSSDGQKYPLARTYTLGITFSL</sequence>
<dbReference type="GO" id="GO:0009279">
    <property type="term" value="C:cell outer membrane"/>
    <property type="evidence" value="ECO:0007669"/>
    <property type="project" value="UniProtKB-SubCell"/>
</dbReference>
<dbReference type="PROSITE" id="PS00018">
    <property type="entry name" value="EF_HAND_1"/>
    <property type="match status" value="1"/>
</dbReference>
<dbReference type="InterPro" id="IPR023997">
    <property type="entry name" value="TonB-dep_OMP_SusC/RagA_CS"/>
</dbReference>
<dbReference type="FunFam" id="2.60.40.1120:FF:000003">
    <property type="entry name" value="Outer membrane protein Omp121"/>
    <property type="match status" value="1"/>
</dbReference>
<keyword evidence="2" id="KW-0732">Signal</keyword>
<feature type="signal peptide" evidence="2">
    <location>
        <begin position="1"/>
        <end position="20"/>
    </location>
</feature>